<dbReference type="GO" id="GO:0005524">
    <property type="term" value="F:ATP binding"/>
    <property type="evidence" value="ECO:0007669"/>
    <property type="project" value="UniProtKB-KW"/>
</dbReference>
<evidence type="ECO:0000256" key="2">
    <source>
        <dbReference type="ARBA" id="ARBA00022840"/>
    </source>
</evidence>
<keyword evidence="3" id="KW-0238">DNA-binding</keyword>
<name>E6TSA2_EVAC2</name>
<sequence>MRFFAPTMAELLTYMEEIGGTIEDYRKILPYAIDTAQKDTVWLIPEFPTNTEHEPLHEPTLREKKLIKKLNDIHSPLSLHKHSFTEKQHYTLTENKLFTINSKLRTILLGRLLLLDELPFSLHEIHAHVSQGMITYEQGVVYEDYRYSCKRCGNNKQSMFATFSCYRCKDECTYCRSCIMMGRVTTCTPLLRWTEKIEEETRTIHTLQWHGTLSFFQKKASSKLTDIISAMKENTETLHAECLIWAVCGAGKTEMLFEGIQLALNSGLKIAVATPRTDVVLELEPRFKEAFPETHIHAFYGGADDKYAQAEFVISTTHQLLRFYKAFNIVIIDEVDAFPYSYDEKLRYAVAKAKKDDSLTVYVTATPEKKMKERAELGILPCMKVARRYHRYPLPVPHYLWVGNWEKKLKKNALPFQVVLWINEKMSLGKQVFLFVPTVKVMKQVVDCLSRYIQVEVEGVHASDECRREKVLKFRKGDIKVLVTTTILERGVTVKGVQVAVLGADDRIFTESALVQISGRVGRSPDEPGGDVVFFHHGKTNAMVEARKHIVRMNKLGEAELQ</sequence>
<dbReference type="PANTHER" id="PTHR30580:SF1">
    <property type="entry name" value="COMF OPERON PROTEIN 1"/>
    <property type="match status" value="1"/>
</dbReference>
<protein>
    <submittedName>
        <fullName evidence="6">Helicase domain protein</fullName>
    </submittedName>
</protein>
<evidence type="ECO:0000256" key="1">
    <source>
        <dbReference type="ARBA" id="ARBA00022741"/>
    </source>
</evidence>
<dbReference type="SMART" id="SM00490">
    <property type="entry name" value="HELICc"/>
    <property type="match status" value="1"/>
</dbReference>
<dbReference type="GO" id="GO:0006302">
    <property type="term" value="P:double-strand break repair"/>
    <property type="evidence" value="ECO:0007669"/>
    <property type="project" value="TreeGrafter"/>
</dbReference>
<dbReference type="GO" id="GO:0006270">
    <property type="term" value="P:DNA replication initiation"/>
    <property type="evidence" value="ECO:0007669"/>
    <property type="project" value="TreeGrafter"/>
</dbReference>
<evidence type="ECO:0000259" key="5">
    <source>
        <dbReference type="PROSITE" id="PS51194"/>
    </source>
</evidence>
<feature type="domain" description="Helicase ATP-binding" evidence="4">
    <location>
        <begin position="233"/>
        <end position="385"/>
    </location>
</feature>
<proteinExistence type="predicted"/>
<accession>E6TSA2</accession>
<dbReference type="Gene3D" id="3.40.50.300">
    <property type="entry name" value="P-loop containing nucleotide triphosphate hydrolases"/>
    <property type="match status" value="2"/>
</dbReference>
<dbReference type="AlphaFoldDB" id="E6TSA2"/>
<dbReference type="PROSITE" id="PS51194">
    <property type="entry name" value="HELICASE_CTER"/>
    <property type="match status" value="1"/>
</dbReference>
<dbReference type="GO" id="GO:0003677">
    <property type="term" value="F:DNA binding"/>
    <property type="evidence" value="ECO:0007669"/>
    <property type="project" value="UniProtKB-KW"/>
</dbReference>
<dbReference type="InterPro" id="IPR001650">
    <property type="entry name" value="Helicase_C-like"/>
</dbReference>
<evidence type="ECO:0000256" key="3">
    <source>
        <dbReference type="ARBA" id="ARBA00023125"/>
    </source>
</evidence>
<dbReference type="GO" id="GO:0006310">
    <property type="term" value="P:DNA recombination"/>
    <property type="evidence" value="ECO:0007669"/>
    <property type="project" value="TreeGrafter"/>
</dbReference>
<dbReference type="Pfam" id="PF04851">
    <property type="entry name" value="ResIII"/>
    <property type="match status" value="1"/>
</dbReference>
<reference evidence="6 7" key="1">
    <citation type="submission" date="2010-12" db="EMBL/GenBank/DDBJ databases">
        <title>Complete sequence of Bacillus cellulosilyticus DSM 2522.</title>
        <authorList>
            <consortium name="US DOE Joint Genome Institute"/>
            <person name="Lucas S."/>
            <person name="Copeland A."/>
            <person name="Lapidus A."/>
            <person name="Cheng J.-F."/>
            <person name="Bruce D."/>
            <person name="Goodwin L."/>
            <person name="Pitluck S."/>
            <person name="Chertkov O."/>
            <person name="Detter J.C."/>
            <person name="Han C."/>
            <person name="Tapia R."/>
            <person name="Land M."/>
            <person name="Hauser L."/>
            <person name="Jeffries C."/>
            <person name="Kyrpides N."/>
            <person name="Ivanova N."/>
            <person name="Mikhailova N."/>
            <person name="Brumm P."/>
            <person name="Mead D."/>
            <person name="Woyke T."/>
        </authorList>
    </citation>
    <scope>NUCLEOTIDE SEQUENCE [LARGE SCALE GENOMIC DNA]</scope>
    <source>
        <strain evidence="7">ATCC 21833 / DSM 2522 / FERM P-1141 / JCM 9156 / N-4</strain>
    </source>
</reference>
<dbReference type="InterPro" id="IPR006935">
    <property type="entry name" value="Helicase/UvrB_N"/>
</dbReference>
<dbReference type="SUPFAM" id="SSF52540">
    <property type="entry name" value="P-loop containing nucleoside triphosphate hydrolases"/>
    <property type="match status" value="1"/>
</dbReference>
<dbReference type="HOGENOM" id="CLU_024742_0_0_9"/>
<dbReference type="InterPro" id="IPR027417">
    <property type="entry name" value="P-loop_NTPase"/>
</dbReference>
<dbReference type="eggNOG" id="COG4098">
    <property type="taxonomic scope" value="Bacteria"/>
</dbReference>
<keyword evidence="1" id="KW-0547">Nucleotide-binding</keyword>
<dbReference type="SMART" id="SM00487">
    <property type="entry name" value="DEXDc"/>
    <property type="match status" value="1"/>
</dbReference>
<organism evidence="6 7">
    <name type="scientific">Evansella cellulosilytica (strain ATCC 21833 / DSM 2522 / FERM P-1141 / JCM 9156 / N-4)</name>
    <name type="common">Bacillus cellulosilyticus</name>
    <dbReference type="NCBI Taxonomy" id="649639"/>
    <lineage>
        <taxon>Bacteria</taxon>
        <taxon>Bacillati</taxon>
        <taxon>Bacillota</taxon>
        <taxon>Bacilli</taxon>
        <taxon>Bacillales</taxon>
        <taxon>Bacillaceae</taxon>
        <taxon>Evansella</taxon>
    </lineage>
</organism>
<keyword evidence="7" id="KW-1185">Reference proteome</keyword>
<dbReference type="KEGG" id="bco:Bcell_3630"/>
<evidence type="ECO:0000313" key="7">
    <source>
        <dbReference type="Proteomes" id="UP000001401"/>
    </source>
</evidence>
<feature type="domain" description="Helicase C-terminal" evidence="5">
    <location>
        <begin position="414"/>
        <end position="562"/>
    </location>
</feature>
<dbReference type="Proteomes" id="UP000001401">
    <property type="component" value="Chromosome"/>
</dbReference>
<keyword evidence="6" id="KW-0347">Helicase</keyword>
<keyword evidence="6" id="KW-0378">Hydrolase</keyword>
<evidence type="ECO:0000313" key="6">
    <source>
        <dbReference type="EMBL" id="ADU31871.1"/>
    </source>
</evidence>
<keyword evidence="2" id="KW-0067">ATP-binding</keyword>
<dbReference type="InterPro" id="IPR014001">
    <property type="entry name" value="Helicase_ATP-bd"/>
</dbReference>
<dbReference type="PANTHER" id="PTHR30580">
    <property type="entry name" value="PRIMOSOMAL PROTEIN N"/>
    <property type="match status" value="1"/>
</dbReference>
<dbReference type="STRING" id="649639.Bcell_3630"/>
<dbReference type="GO" id="GO:0043138">
    <property type="term" value="F:3'-5' DNA helicase activity"/>
    <property type="evidence" value="ECO:0007669"/>
    <property type="project" value="TreeGrafter"/>
</dbReference>
<dbReference type="FunFam" id="3.40.50.300:FF:001736">
    <property type="entry name" value="COMF operon protein 1"/>
    <property type="match status" value="1"/>
</dbReference>
<dbReference type="GO" id="GO:0016787">
    <property type="term" value="F:hydrolase activity"/>
    <property type="evidence" value="ECO:0007669"/>
    <property type="project" value="InterPro"/>
</dbReference>
<dbReference type="Pfam" id="PF00271">
    <property type="entry name" value="Helicase_C"/>
    <property type="match status" value="1"/>
</dbReference>
<evidence type="ECO:0000259" key="4">
    <source>
        <dbReference type="PROSITE" id="PS51192"/>
    </source>
</evidence>
<dbReference type="RefSeq" id="WP_013490202.1">
    <property type="nucleotide sequence ID" value="NC_014829.1"/>
</dbReference>
<dbReference type="EMBL" id="CP002394">
    <property type="protein sequence ID" value="ADU31871.1"/>
    <property type="molecule type" value="Genomic_DNA"/>
</dbReference>
<gene>
    <name evidence="6" type="ordered locus">Bcell_3630</name>
</gene>
<dbReference type="PROSITE" id="PS51192">
    <property type="entry name" value="HELICASE_ATP_BIND_1"/>
    <property type="match status" value="1"/>
</dbReference>